<dbReference type="PANTHER" id="PTHR30621:SF0">
    <property type="entry name" value="BIFUNCTIONAL GLUTAMINE SYNTHETASE ADENYLYLTRANSFERASE_ADENYLYL-REMOVING ENZYME"/>
    <property type="match status" value="1"/>
</dbReference>
<keyword evidence="3" id="KW-0547">Nucleotide-binding</keyword>
<evidence type="ECO:0000256" key="1">
    <source>
        <dbReference type="ARBA" id="ARBA00022679"/>
    </source>
</evidence>
<dbReference type="NCBIfam" id="NF008292">
    <property type="entry name" value="PRK11072.1"/>
    <property type="match status" value="1"/>
</dbReference>
<keyword evidence="1 9" id="KW-0808">Transferase</keyword>
<feature type="domain" description="PII-uridylyltransferase/Glutamine-synthetase adenylyltransferase" evidence="8">
    <location>
        <begin position="293"/>
        <end position="435"/>
    </location>
</feature>
<name>A0A6L5Z1X5_9RHOB</name>
<dbReference type="GO" id="GO:0008882">
    <property type="term" value="F:[glutamate-ammonia-ligase] adenylyltransferase activity"/>
    <property type="evidence" value="ECO:0007669"/>
    <property type="project" value="InterPro"/>
</dbReference>
<dbReference type="Gene3D" id="3.30.460.10">
    <property type="entry name" value="Beta Polymerase, domain 2"/>
    <property type="match status" value="2"/>
</dbReference>
<keyword evidence="5" id="KW-0460">Magnesium</keyword>
<keyword evidence="10" id="KW-1185">Reference proteome</keyword>
<organism evidence="9 10">
    <name type="scientific">Halovulum marinum</name>
    <dbReference type="NCBI Taxonomy" id="2662447"/>
    <lineage>
        <taxon>Bacteria</taxon>
        <taxon>Pseudomonadati</taxon>
        <taxon>Pseudomonadota</taxon>
        <taxon>Alphaproteobacteria</taxon>
        <taxon>Rhodobacterales</taxon>
        <taxon>Paracoccaceae</taxon>
        <taxon>Halovulum</taxon>
    </lineage>
</organism>
<evidence type="ECO:0000313" key="10">
    <source>
        <dbReference type="Proteomes" id="UP000474957"/>
    </source>
</evidence>
<dbReference type="EC" id="2.7.7.89" evidence="9"/>
<feature type="domain" description="PII-uridylyltransferase/Glutamine-synthetase adenylyltransferase" evidence="8">
    <location>
        <begin position="792"/>
        <end position="872"/>
    </location>
</feature>
<proteinExistence type="predicted"/>
<evidence type="ECO:0000256" key="3">
    <source>
        <dbReference type="ARBA" id="ARBA00022741"/>
    </source>
</evidence>
<dbReference type="GO" id="GO:0000820">
    <property type="term" value="P:regulation of glutamine family amino acid metabolic process"/>
    <property type="evidence" value="ECO:0007669"/>
    <property type="project" value="TreeGrafter"/>
</dbReference>
<evidence type="ECO:0000256" key="5">
    <source>
        <dbReference type="ARBA" id="ARBA00022842"/>
    </source>
</evidence>
<keyword evidence="2 9" id="KW-0548">Nucleotidyltransferase</keyword>
<dbReference type="GO" id="GO:0005524">
    <property type="term" value="F:ATP binding"/>
    <property type="evidence" value="ECO:0007669"/>
    <property type="project" value="UniProtKB-KW"/>
</dbReference>
<reference evidence="9 10" key="1">
    <citation type="submission" date="2019-10" db="EMBL/GenBank/DDBJ databases">
        <title>Cognatihalovulum marinum gen. nov. sp. nov., a new member of the family Rhodobacteraceae isolated from deep seawater of the Northwest Indian Ocean.</title>
        <authorList>
            <person name="Ruan C."/>
            <person name="Wang J."/>
            <person name="Zheng X."/>
            <person name="Song L."/>
            <person name="Zhu Y."/>
            <person name="Huang Y."/>
            <person name="Lu Z."/>
            <person name="Du W."/>
            <person name="Huang L."/>
            <person name="Dai X."/>
        </authorList>
    </citation>
    <scope>NUCLEOTIDE SEQUENCE [LARGE SCALE GENOMIC DNA]</scope>
    <source>
        <strain evidence="9 10">2CG4</strain>
    </source>
</reference>
<dbReference type="GO" id="GO:0005829">
    <property type="term" value="C:cytosol"/>
    <property type="evidence" value="ECO:0007669"/>
    <property type="project" value="TreeGrafter"/>
</dbReference>
<dbReference type="Gene3D" id="1.20.120.330">
    <property type="entry name" value="Nucleotidyltransferases domain 2"/>
    <property type="match status" value="2"/>
</dbReference>
<evidence type="ECO:0000259" key="7">
    <source>
        <dbReference type="Pfam" id="PF03710"/>
    </source>
</evidence>
<dbReference type="RefSeq" id="WP_154446490.1">
    <property type="nucleotide sequence ID" value="NZ_WIND01000006.1"/>
</dbReference>
<dbReference type="GO" id="GO:0047388">
    <property type="term" value="F:[glutamine synthetase]-adenylyl-L-tyrosine phosphorylase activity"/>
    <property type="evidence" value="ECO:0007669"/>
    <property type="project" value="UniProtKB-EC"/>
</dbReference>
<keyword evidence="6" id="KW-0511">Multifunctional enzyme</keyword>
<dbReference type="SUPFAM" id="SSF81593">
    <property type="entry name" value="Nucleotidyltransferase substrate binding subunit/domain"/>
    <property type="match status" value="2"/>
</dbReference>
<evidence type="ECO:0000256" key="4">
    <source>
        <dbReference type="ARBA" id="ARBA00022840"/>
    </source>
</evidence>
<dbReference type="Pfam" id="PF08335">
    <property type="entry name" value="GlnD_UR_UTase"/>
    <property type="match status" value="2"/>
</dbReference>
<dbReference type="InterPro" id="IPR005190">
    <property type="entry name" value="GlnE_rpt_dom"/>
</dbReference>
<evidence type="ECO:0000259" key="8">
    <source>
        <dbReference type="Pfam" id="PF08335"/>
    </source>
</evidence>
<keyword evidence="4" id="KW-0067">ATP-binding</keyword>
<dbReference type="NCBIfam" id="NF010706">
    <property type="entry name" value="PRK14108.1"/>
    <property type="match status" value="1"/>
</dbReference>
<dbReference type="AlphaFoldDB" id="A0A6L5Z1X5"/>
<dbReference type="InterPro" id="IPR043519">
    <property type="entry name" value="NT_sf"/>
</dbReference>
<feature type="domain" description="Glutamate-ammonia ligase adenylyltransferase repeated" evidence="7">
    <location>
        <begin position="529"/>
        <end position="766"/>
    </location>
</feature>
<dbReference type="Pfam" id="PF03710">
    <property type="entry name" value="GlnE"/>
    <property type="match status" value="2"/>
</dbReference>
<evidence type="ECO:0000256" key="2">
    <source>
        <dbReference type="ARBA" id="ARBA00022695"/>
    </source>
</evidence>
<dbReference type="CDD" id="cd05401">
    <property type="entry name" value="NT_GlnE_GlnD_like"/>
    <property type="match status" value="2"/>
</dbReference>
<accession>A0A6L5Z1X5</accession>
<sequence length="928" mass="100450">MSFASAVTSAPIPYDPAKGAEAAARVAGTGAAFEALVAGAAGCAPHLAHLAEAEADWLLEAARGTPEAALKDALAGARGGELHDLASRLRRAKRRIGLLTALADLGGVWGLDEVTGALSRLADEALQTCAELLVAEARQAGRLPPTDAPCGGLVILSMGKLGAVELNYSSDIDLIALFDEGNYPPDDYATVRKQFIRIVQRMMKLMSEETGEGYVFRTDLRLRPDPSVTPVCIGMGAAEYYYESQGRTWERAAFIRARVSAGDRAAGQRFLDDLTPFIWRRHLDFAAIEDAHDMRRRIREHKGLTGAFRLPGHNVKLGRGGIREIEFFVQTNQLICGGRDPSLRESRTRPAMAALARAGWVPQALAEELAQAYVDHRTLEHRIQMIEDAQTHLYPADRHGRDRMAAFCGADDRDAFEAGLAERFERVHRLAEDFFAPDEPDREGGEGWDAFPDPERTREVVESWARLPALRSERAQRIFGRLKPQAAARLSGAARPDLALESFDRFLRGLPAGVQVFSLFDANPQILDLLLDVCATAPRLADHLGRRAGALDAVLSGRFFDPLAPVPALEAELAEALAAADGYEAVLDAARVWAREQRFRVGVQLLRRIASPDEAGAAFSAVAEAVLRALLPHVIAEHARKHGAPPGGGVAVLALGKLGSSEMTAASDLDLIIVYDAAPDMTSEGRRPLAASAYYARLTQALVSALSAPTAEGELYEVDMRLRPSGRQGPVATSLSGFVAYHAERAWTWEHLALTRGRVVAGPDPLCAALRRAMADTLDAPRDRAKVLADVREMRARIAESRQTDDPWAMKERPGRLRDIELALQTGKLLTPGITACAPRRMIDPLAKAGFLTGDEADHLRTAVARLMGLQHYARLALFGDFDVESGGPGLNALVAEAGGAGNIEALRVQLAEDAERSERIVTRVLEG</sequence>
<dbReference type="InterPro" id="IPR023057">
    <property type="entry name" value="GlnE"/>
</dbReference>
<gene>
    <name evidence="9" type="ORF">GE300_10320</name>
</gene>
<dbReference type="EMBL" id="WIND01000006">
    <property type="protein sequence ID" value="MSU90004.1"/>
    <property type="molecule type" value="Genomic_DNA"/>
</dbReference>
<dbReference type="InterPro" id="IPR013546">
    <property type="entry name" value="PII_UdlTrfase/GS_AdlTrfase"/>
</dbReference>
<evidence type="ECO:0000313" key="9">
    <source>
        <dbReference type="EMBL" id="MSU90004.1"/>
    </source>
</evidence>
<dbReference type="PANTHER" id="PTHR30621">
    <property type="entry name" value="GLUTAMINE SYNTHETASE ADENYLYLTRANSFERASE"/>
    <property type="match status" value="1"/>
</dbReference>
<feature type="domain" description="Glutamate-ammonia ligase adenylyltransferase repeated" evidence="7">
    <location>
        <begin position="67"/>
        <end position="271"/>
    </location>
</feature>
<dbReference type="Proteomes" id="UP000474957">
    <property type="component" value="Unassembled WGS sequence"/>
</dbReference>
<comment type="caution">
    <text evidence="9">The sequence shown here is derived from an EMBL/GenBank/DDBJ whole genome shotgun (WGS) entry which is preliminary data.</text>
</comment>
<dbReference type="SUPFAM" id="SSF81301">
    <property type="entry name" value="Nucleotidyltransferase"/>
    <property type="match status" value="2"/>
</dbReference>
<protein>
    <submittedName>
        <fullName evidence="9">Bifunctional [glutamine synthetase] adenylyltransferase/[glutamine synthetase]-adenylyl-L-tyrosine phosphorylase</fullName>
        <ecNumber evidence="9">2.7.7.89</ecNumber>
    </submittedName>
</protein>
<evidence type="ECO:0000256" key="6">
    <source>
        <dbReference type="ARBA" id="ARBA00023268"/>
    </source>
</evidence>